<keyword evidence="2" id="KW-0813">Transport</keyword>
<dbReference type="PROSITE" id="PS50929">
    <property type="entry name" value="ABC_TM1F"/>
    <property type="match status" value="1"/>
</dbReference>
<keyword evidence="7 10" id="KW-1133">Transmembrane helix</keyword>
<dbReference type="PANTHER" id="PTHR43394:SF1">
    <property type="entry name" value="ATP-BINDING CASSETTE SUB-FAMILY B MEMBER 10, MITOCHONDRIAL"/>
    <property type="match status" value="1"/>
</dbReference>
<dbReference type="PANTHER" id="PTHR43394">
    <property type="entry name" value="ATP-DEPENDENT PERMEASE MDL1, MITOCHONDRIAL"/>
    <property type="match status" value="1"/>
</dbReference>
<feature type="transmembrane region" description="Helical" evidence="10">
    <location>
        <begin position="297"/>
        <end position="315"/>
    </location>
</feature>
<feature type="compositionally biased region" description="Basic residues" evidence="9">
    <location>
        <begin position="113"/>
        <end position="130"/>
    </location>
</feature>
<dbReference type="AlphaFoldDB" id="A0A9N8EJF6"/>
<evidence type="ECO:0000259" key="13">
    <source>
        <dbReference type="PROSITE" id="PS50929"/>
    </source>
</evidence>
<evidence type="ECO:0000256" key="10">
    <source>
        <dbReference type="SAM" id="Phobius"/>
    </source>
</evidence>
<feature type="domain" description="ABC transporter" evidence="12">
    <location>
        <begin position="517"/>
        <end position="770"/>
    </location>
</feature>
<keyword evidence="5" id="KW-0547">Nucleotide-binding</keyword>
<keyword evidence="11" id="KW-0732">Signal</keyword>
<gene>
    <name evidence="14" type="ORF">SEMRO_1083_G239350.1</name>
</gene>
<dbReference type="Pfam" id="PF00664">
    <property type="entry name" value="ABC_membrane"/>
    <property type="match status" value="1"/>
</dbReference>
<feature type="region of interest" description="Disordered" evidence="9">
    <location>
        <begin position="112"/>
        <end position="131"/>
    </location>
</feature>
<dbReference type="EMBL" id="CAICTM010001081">
    <property type="protein sequence ID" value="CAB9520214.1"/>
    <property type="molecule type" value="Genomic_DNA"/>
</dbReference>
<evidence type="ECO:0000313" key="15">
    <source>
        <dbReference type="Proteomes" id="UP001153069"/>
    </source>
</evidence>
<dbReference type="CDD" id="cd18572">
    <property type="entry name" value="ABC_6TM_TAP"/>
    <property type="match status" value="1"/>
</dbReference>
<evidence type="ECO:0000256" key="4">
    <source>
        <dbReference type="ARBA" id="ARBA00022692"/>
    </source>
</evidence>
<keyword evidence="15" id="KW-1185">Reference proteome</keyword>
<comment type="subcellular location">
    <subcellularLocation>
        <location evidence="1">Cell membrane</location>
        <topology evidence="1">Multi-pass membrane protein</topology>
    </subcellularLocation>
</comment>
<feature type="transmembrane region" description="Helical" evidence="10">
    <location>
        <begin position="155"/>
        <end position="173"/>
    </location>
</feature>
<protein>
    <submittedName>
        <fullName evidence="14">Sublancin-168-processing and transport ATP-binding protein sunT</fullName>
    </submittedName>
</protein>
<evidence type="ECO:0000256" key="7">
    <source>
        <dbReference type="ARBA" id="ARBA00022989"/>
    </source>
</evidence>
<feature type="domain" description="ABC transmembrane type-1" evidence="13">
    <location>
        <begin position="159"/>
        <end position="440"/>
    </location>
</feature>
<feature type="transmembrane region" description="Helical" evidence="10">
    <location>
        <begin position="194"/>
        <end position="214"/>
    </location>
</feature>
<organism evidence="14 15">
    <name type="scientific">Seminavis robusta</name>
    <dbReference type="NCBI Taxonomy" id="568900"/>
    <lineage>
        <taxon>Eukaryota</taxon>
        <taxon>Sar</taxon>
        <taxon>Stramenopiles</taxon>
        <taxon>Ochrophyta</taxon>
        <taxon>Bacillariophyta</taxon>
        <taxon>Bacillariophyceae</taxon>
        <taxon>Bacillariophycidae</taxon>
        <taxon>Naviculales</taxon>
        <taxon>Naviculaceae</taxon>
        <taxon>Seminavis</taxon>
    </lineage>
</organism>
<keyword evidence="6 14" id="KW-0067">ATP-binding</keyword>
<evidence type="ECO:0000256" key="3">
    <source>
        <dbReference type="ARBA" id="ARBA00022475"/>
    </source>
</evidence>
<evidence type="ECO:0000259" key="12">
    <source>
        <dbReference type="PROSITE" id="PS50893"/>
    </source>
</evidence>
<dbReference type="GO" id="GO:0016887">
    <property type="term" value="F:ATP hydrolysis activity"/>
    <property type="evidence" value="ECO:0007669"/>
    <property type="project" value="InterPro"/>
</dbReference>
<dbReference type="InterPro" id="IPR039421">
    <property type="entry name" value="Type_1_exporter"/>
</dbReference>
<sequence>MSFSRRCSSRAYLSSLSLLVVVLSSWKVDSFSSPPLRAAHVSHHPIPSQQLNTQSSLANIRRHSRIPLRTVTTEVELAEQYDPNGIVPETKSITGSMAFYARFVIHALATSQTKKRTRRSQRKRGERRKSFRENLAKLNEQRKNLVALAGYKSSIVVPSFTFLFLGALMTSIVPHYEAKCIQLVATLHPSRTKVVEALVGLVLTSSLASLFTGLRGSLFWLAGSRANYNVRVKLHRNLLLQEAAFFDSNEVGYLLSRLNNDVNKIGNVISYHVNVVCRQLAQFIFGSVVLWRISRELALWAFAGVGLVAWISAVYGDFARILAEKVQDTFADSTAVAETSLSMSETIRSFNGVEVDSKKYEVSQSRALELEEVQAFAYGTHKLISDTLQAGLHAGLLLACWTLGRSGGLQAAQLTTFMFYTNFVLESSNEVGDQWAKIQSAVGASSNVFDLIRRIPAIRDPPVPKNQALDESTIVPTAPPKLVATEQKNVALVNGQQQYQQQSTMNGHNQETTKPIIEMKNMTVTYGAMSKPALDGVDLEIYPDDRIAIVGKSGSGKSSMLRAILRFYDPSSGSIHLDGANMNDLSRKQIARMVSVVEQEPSLFPMSLLDNVLYGIEKDSVDPETGEPCYSESYRKAVYESLRLCGLPVEPGNDLSLELDTRVGEGGRALSGGQRQRTAIARAIIRSPEVLLLDEPTAALDSESEKKVVKALQRAMAHAKSMVMVTHRLGVVRALDVNRVIVMEHGKIVEAAHPETLLRQKDSVYAKLALEQGITALEQHDEEHLECLDISHL</sequence>
<dbReference type="Gene3D" id="1.20.1560.10">
    <property type="entry name" value="ABC transporter type 1, transmembrane domain"/>
    <property type="match status" value="1"/>
</dbReference>
<proteinExistence type="predicted"/>
<dbReference type="GO" id="GO:0005886">
    <property type="term" value="C:plasma membrane"/>
    <property type="evidence" value="ECO:0007669"/>
    <property type="project" value="UniProtKB-SubCell"/>
</dbReference>
<evidence type="ECO:0000256" key="1">
    <source>
        <dbReference type="ARBA" id="ARBA00004651"/>
    </source>
</evidence>
<keyword evidence="3" id="KW-1003">Cell membrane</keyword>
<accession>A0A9N8EJF6</accession>
<dbReference type="InterPro" id="IPR036640">
    <property type="entry name" value="ABC1_TM_sf"/>
</dbReference>
<evidence type="ECO:0000256" key="5">
    <source>
        <dbReference type="ARBA" id="ARBA00022741"/>
    </source>
</evidence>
<dbReference type="Proteomes" id="UP001153069">
    <property type="component" value="Unassembled WGS sequence"/>
</dbReference>
<dbReference type="GO" id="GO:0005524">
    <property type="term" value="F:ATP binding"/>
    <property type="evidence" value="ECO:0007669"/>
    <property type="project" value="UniProtKB-KW"/>
</dbReference>
<evidence type="ECO:0000313" key="14">
    <source>
        <dbReference type="EMBL" id="CAB9520214.1"/>
    </source>
</evidence>
<dbReference type="Pfam" id="PF00005">
    <property type="entry name" value="ABC_tran"/>
    <property type="match status" value="1"/>
</dbReference>
<evidence type="ECO:0000256" key="11">
    <source>
        <dbReference type="SAM" id="SignalP"/>
    </source>
</evidence>
<dbReference type="GO" id="GO:0015421">
    <property type="term" value="F:ABC-type oligopeptide transporter activity"/>
    <property type="evidence" value="ECO:0007669"/>
    <property type="project" value="TreeGrafter"/>
</dbReference>
<feature type="signal peptide" evidence="11">
    <location>
        <begin position="1"/>
        <end position="30"/>
    </location>
</feature>
<reference evidence="14" key="1">
    <citation type="submission" date="2020-06" db="EMBL/GenBank/DDBJ databases">
        <authorList>
            <consortium name="Plant Systems Biology data submission"/>
        </authorList>
    </citation>
    <scope>NUCLEOTIDE SEQUENCE</scope>
    <source>
        <strain evidence="14">D6</strain>
    </source>
</reference>
<comment type="caution">
    <text evidence="14">The sequence shown here is derived from an EMBL/GenBank/DDBJ whole genome shotgun (WGS) entry which is preliminary data.</text>
</comment>
<dbReference type="FunFam" id="3.40.50.300:FF:000854">
    <property type="entry name" value="Multidrug ABC transporter ATP-binding protein"/>
    <property type="match status" value="1"/>
</dbReference>
<keyword evidence="4 10" id="KW-0812">Transmembrane</keyword>
<dbReference type="InterPro" id="IPR011527">
    <property type="entry name" value="ABC1_TM_dom"/>
</dbReference>
<dbReference type="SMART" id="SM00382">
    <property type="entry name" value="AAA"/>
    <property type="match status" value="1"/>
</dbReference>
<dbReference type="GO" id="GO:0005743">
    <property type="term" value="C:mitochondrial inner membrane"/>
    <property type="evidence" value="ECO:0007669"/>
    <property type="project" value="TreeGrafter"/>
</dbReference>
<dbReference type="SUPFAM" id="SSF52540">
    <property type="entry name" value="P-loop containing nucleoside triphosphate hydrolases"/>
    <property type="match status" value="1"/>
</dbReference>
<dbReference type="InterPro" id="IPR027417">
    <property type="entry name" value="P-loop_NTPase"/>
</dbReference>
<name>A0A9N8EJF6_9STRA</name>
<evidence type="ECO:0000256" key="2">
    <source>
        <dbReference type="ARBA" id="ARBA00022448"/>
    </source>
</evidence>
<dbReference type="Gene3D" id="3.40.50.300">
    <property type="entry name" value="P-loop containing nucleotide triphosphate hydrolases"/>
    <property type="match status" value="1"/>
</dbReference>
<dbReference type="InterPro" id="IPR003439">
    <property type="entry name" value="ABC_transporter-like_ATP-bd"/>
</dbReference>
<dbReference type="PROSITE" id="PS50893">
    <property type="entry name" value="ABC_TRANSPORTER_2"/>
    <property type="match status" value="1"/>
</dbReference>
<evidence type="ECO:0000256" key="8">
    <source>
        <dbReference type="ARBA" id="ARBA00023136"/>
    </source>
</evidence>
<evidence type="ECO:0000256" key="9">
    <source>
        <dbReference type="SAM" id="MobiDB-lite"/>
    </source>
</evidence>
<dbReference type="GO" id="GO:0090374">
    <property type="term" value="P:oligopeptide export from mitochondrion"/>
    <property type="evidence" value="ECO:0007669"/>
    <property type="project" value="TreeGrafter"/>
</dbReference>
<dbReference type="InterPro" id="IPR003593">
    <property type="entry name" value="AAA+_ATPase"/>
</dbReference>
<evidence type="ECO:0000256" key="6">
    <source>
        <dbReference type="ARBA" id="ARBA00022840"/>
    </source>
</evidence>
<feature type="chain" id="PRO_5040342096" evidence="11">
    <location>
        <begin position="31"/>
        <end position="793"/>
    </location>
</feature>
<keyword evidence="8 10" id="KW-0472">Membrane</keyword>
<dbReference type="SUPFAM" id="SSF90123">
    <property type="entry name" value="ABC transporter transmembrane region"/>
    <property type="match status" value="1"/>
</dbReference>
<dbReference type="OrthoDB" id="6500128at2759"/>